<feature type="domain" description="TadE-like" evidence="2">
    <location>
        <begin position="21"/>
        <end position="63"/>
    </location>
</feature>
<evidence type="ECO:0000313" key="3">
    <source>
        <dbReference type="EMBL" id="NIH65555.1"/>
    </source>
</evidence>
<evidence type="ECO:0000256" key="1">
    <source>
        <dbReference type="SAM" id="Phobius"/>
    </source>
</evidence>
<evidence type="ECO:0000259" key="2">
    <source>
        <dbReference type="Pfam" id="PF07811"/>
    </source>
</evidence>
<feature type="transmembrane region" description="Helical" evidence="1">
    <location>
        <begin position="21"/>
        <end position="42"/>
    </location>
</feature>
<proteinExistence type="predicted"/>
<dbReference type="Proteomes" id="UP000552836">
    <property type="component" value="Unassembled WGS sequence"/>
</dbReference>
<name>A0A846LJS2_9ACTN</name>
<keyword evidence="1" id="KW-1133">Transmembrane helix</keyword>
<reference evidence="3 4" key="1">
    <citation type="submission" date="2020-02" db="EMBL/GenBank/DDBJ databases">
        <title>Sequencing the genomes of 1000 actinobacteria strains.</title>
        <authorList>
            <person name="Klenk H.-P."/>
        </authorList>
    </citation>
    <scope>NUCLEOTIDE SEQUENCE [LARGE SCALE GENOMIC DNA]</scope>
    <source>
        <strain evidence="3 4">DSM 45201</strain>
    </source>
</reference>
<organism evidence="3 4">
    <name type="scientific">Modestobacter marinus</name>
    <dbReference type="NCBI Taxonomy" id="477641"/>
    <lineage>
        <taxon>Bacteria</taxon>
        <taxon>Bacillati</taxon>
        <taxon>Actinomycetota</taxon>
        <taxon>Actinomycetes</taxon>
        <taxon>Geodermatophilales</taxon>
        <taxon>Geodermatophilaceae</taxon>
        <taxon>Modestobacter</taxon>
    </lineage>
</organism>
<dbReference type="InterPro" id="IPR012495">
    <property type="entry name" value="TadE-like_dom"/>
</dbReference>
<gene>
    <name evidence="3" type="ORF">FB380_000001</name>
</gene>
<comment type="caution">
    <text evidence="3">The sequence shown here is derived from an EMBL/GenBank/DDBJ whole genome shotgun (WGS) entry which is preliminary data.</text>
</comment>
<dbReference type="Pfam" id="PF07811">
    <property type="entry name" value="TadE"/>
    <property type="match status" value="1"/>
</dbReference>
<keyword evidence="1" id="KW-0812">Transmembrane</keyword>
<accession>A0A846LJS2</accession>
<feature type="non-terminal residue" evidence="3">
    <location>
        <position position="82"/>
    </location>
</feature>
<protein>
    <submittedName>
        <fullName evidence="3">Flp pilus assembly protein TadG</fullName>
    </submittedName>
</protein>
<dbReference type="RefSeq" id="WP_341800150.1">
    <property type="nucleotide sequence ID" value="NZ_JAAMPA010000001.1"/>
</dbReference>
<dbReference type="AlphaFoldDB" id="A0A846LJS2"/>
<keyword evidence="1" id="KW-0472">Membrane</keyword>
<sequence>MSGTTAWRRHRAGQRLLAERGAAIVEFALVLPVLLVLLLGIVEYSLAFNAQATLSAAAREGARTMALANNVGQARTAAQNAA</sequence>
<dbReference type="EMBL" id="JAAMPA010000001">
    <property type="protein sequence ID" value="NIH65555.1"/>
    <property type="molecule type" value="Genomic_DNA"/>
</dbReference>
<evidence type="ECO:0000313" key="4">
    <source>
        <dbReference type="Proteomes" id="UP000552836"/>
    </source>
</evidence>